<reference evidence="2 3" key="1">
    <citation type="submission" date="2018-08" db="EMBL/GenBank/DDBJ databases">
        <title>Recombination of ecologically and evolutionarily significant loci maintains genetic cohesion in the Pseudomonas syringae species complex.</title>
        <authorList>
            <person name="Dillon M."/>
            <person name="Thakur S."/>
            <person name="Almeida R.N.D."/>
            <person name="Weir B.S."/>
            <person name="Guttman D.S."/>
        </authorList>
    </citation>
    <scope>NUCLEOTIDE SEQUENCE [LARGE SCALE GENOMIC DNA]</scope>
    <source>
        <strain evidence="2 3">ICMP 12341</strain>
    </source>
</reference>
<dbReference type="EMBL" id="RBOV01000204">
    <property type="protein sequence ID" value="RMN11135.1"/>
    <property type="molecule type" value="Genomic_DNA"/>
</dbReference>
<dbReference type="Proteomes" id="UP000271468">
    <property type="component" value="Unassembled WGS sequence"/>
</dbReference>
<sequence>MYLAVGAHPPDQASPPRNMYNPMPSLPSEFLMHLLNTYDTKDDADDAAAALKGLLRIASERDDTTTVYNLFGEATWANLYSLKMYNLVCCLKNKISVKSSMLAR</sequence>
<evidence type="ECO:0000313" key="2">
    <source>
        <dbReference type="EMBL" id="RMN11135.1"/>
    </source>
</evidence>
<organism evidence="2 3">
    <name type="scientific">Pseudomonas syringae pv. coriandricola</name>
    <dbReference type="NCBI Taxonomy" id="264453"/>
    <lineage>
        <taxon>Bacteria</taxon>
        <taxon>Pseudomonadati</taxon>
        <taxon>Pseudomonadota</taxon>
        <taxon>Gammaproteobacteria</taxon>
        <taxon>Pseudomonadales</taxon>
        <taxon>Pseudomonadaceae</taxon>
        <taxon>Pseudomonas</taxon>
    </lineage>
</organism>
<evidence type="ECO:0000313" key="3">
    <source>
        <dbReference type="Proteomes" id="UP000271468"/>
    </source>
</evidence>
<dbReference type="AlphaFoldDB" id="A0A3M3JMI8"/>
<protein>
    <submittedName>
        <fullName evidence="2">Uncharacterized protein</fullName>
    </submittedName>
</protein>
<comment type="caution">
    <text evidence="2">The sequence shown here is derived from an EMBL/GenBank/DDBJ whole genome shotgun (WGS) entry which is preliminary data.</text>
</comment>
<evidence type="ECO:0000256" key="1">
    <source>
        <dbReference type="SAM" id="MobiDB-lite"/>
    </source>
</evidence>
<accession>A0A3M3JMI8</accession>
<proteinExistence type="predicted"/>
<gene>
    <name evidence="2" type="ORF">ALQ65_01619</name>
</gene>
<name>A0A3M3JMI8_9PSED</name>
<feature type="region of interest" description="Disordered" evidence="1">
    <location>
        <begin position="1"/>
        <end position="20"/>
    </location>
</feature>